<feature type="region of interest" description="Disordered" evidence="2">
    <location>
        <begin position="1"/>
        <end position="48"/>
    </location>
</feature>
<dbReference type="SUPFAM" id="SSF53335">
    <property type="entry name" value="S-adenosyl-L-methionine-dependent methyltransferases"/>
    <property type="match status" value="1"/>
</dbReference>
<dbReference type="PANTHER" id="PTHR43591:SF10">
    <property type="entry name" value="ABC TRANSMEMBRANE TYPE-1 DOMAIN-CONTAINING PROTEIN-RELATED"/>
    <property type="match status" value="1"/>
</dbReference>
<protein>
    <recommendedName>
        <fullName evidence="5">Methyltransferase</fullName>
    </recommendedName>
</protein>
<dbReference type="InterPro" id="IPR029063">
    <property type="entry name" value="SAM-dependent_MTases_sf"/>
</dbReference>
<evidence type="ECO:0008006" key="5">
    <source>
        <dbReference type="Google" id="ProtNLM"/>
    </source>
</evidence>
<accession>A0ABR1GJW1</accession>
<dbReference type="PANTHER" id="PTHR43591">
    <property type="entry name" value="METHYLTRANSFERASE"/>
    <property type="match status" value="1"/>
</dbReference>
<reference evidence="3 4" key="1">
    <citation type="journal article" date="2025" name="Microbiol. Resour. Announc.">
        <title>Draft genome sequences for Neonectria magnoliae and Neonectria punicea, canker pathogens of Liriodendron tulipifera and Acer saccharum in West Virginia.</title>
        <authorList>
            <person name="Petronek H.M."/>
            <person name="Kasson M.T."/>
            <person name="Metheny A.M."/>
            <person name="Stauder C.M."/>
            <person name="Lovett B."/>
            <person name="Lynch S.C."/>
            <person name="Garnas J.R."/>
            <person name="Kasson L.R."/>
            <person name="Stajich J.E."/>
        </authorList>
    </citation>
    <scope>NUCLEOTIDE SEQUENCE [LARGE SCALE GENOMIC DNA]</scope>
    <source>
        <strain evidence="3 4">NRRL 64653</strain>
    </source>
</reference>
<evidence type="ECO:0000256" key="1">
    <source>
        <dbReference type="ARBA" id="ARBA00038158"/>
    </source>
</evidence>
<comment type="caution">
    <text evidence="3">The sequence shown here is derived from an EMBL/GenBank/DDBJ whole genome shotgun (WGS) entry which is preliminary data.</text>
</comment>
<dbReference type="Proteomes" id="UP001498476">
    <property type="component" value="Unassembled WGS sequence"/>
</dbReference>
<dbReference type="Pfam" id="PF13489">
    <property type="entry name" value="Methyltransf_23"/>
    <property type="match status" value="1"/>
</dbReference>
<evidence type="ECO:0000313" key="4">
    <source>
        <dbReference type="Proteomes" id="UP001498476"/>
    </source>
</evidence>
<keyword evidence="4" id="KW-1185">Reference proteome</keyword>
<sequence>MSSPKSGQASPASSAKSAAAATSAPIVVDPQFENGGEHDDTASELSEELESTASLTDSIRDFRNIHGRTYGNSKTTEYWAPNDEQQNEGLDITDFANQFPSAQVTGTDISPIQPAWVPPNCEFYIDDAQLKWTWPPDHFDYIHIRDLYGSIDDWSALYKKAYHHLKPGGWFEDLELDIRAHSDVVTDPEHIFYRWNRVFQEAGKKIGKTFKIAIGSRMRDLMDETGFVDVTERKFRLPMSAWGLDPKVKEIGQFVQMFVDGGLEGFGLYLLTQVMGWQYEECQVFIAQMRQALRNKKLNPYYEVTLVYGRKPEDPTAT</sequence>
<dbReference type="EMBL" id="JAZAVJ010000335">
    <property type="protein sequence ID" value="KAK7398454.1"/>
    <property type="molecule type" value="Genomic_DNA"/>
</dbReference>
<evidence type="ECO:0000256" key="2">
    <source>
        <dbReference type="SAM" id="MobiDB-lite"/>
    </source>
</evidence>
<feature type="compositionally biased region" description="Low complexity" evidence="2">
    <location>
        <begin position="1"/>
        <end position="25"/>
    </location>
</feature>
<name>A0ABR1GJW1_9HYPO</name>
<dbReference type="Gene3D" id="3.40.50.150">
    <property type="entry name" value="Vaccinia Virus protein VP39"/>
    <property type="match status" value="1"/>
</dbReference>
<evidence type="ECO:0000313" key="3">
    <source>
        <dbReference type="EMBL" id="KAK7398454.1"/>
    </source>
</evidence>
<comment type="similarity">
    <text evidence="1">Belongs to the methyltransferase superfamily. LaeA methyltransferase family.</text>
</comment>
<organism evidence="3 4">
    <name type="scientific">Neonectria punicea</name>
    <dbReference type="NCBI Taxonomy" id="979145"/>
    <lineage>
        <taxon>Eukaryota</taxon>
        <taxon>Fungi</taxon>
        <taxon>Dikarya</taxon>
        <taxon>Ascomycota</taxon>
        <taxon>Pezizomycotina</taxon>
        <taxon>Sordariomycetes</taxon>
        <taxon>Hypocreomycetidae</taxon>
        <taxon>Hypocreales</taxon>
        <taxon>Nectriaceae</taxon>
        <taxon>Neonectria</taxon>
    </lineage>
</organism>
<proteinExistence type="inferred from homology"/>
<gene>
    <name evidence="3" type="ORF">QQX98_012162</name>
</gene>
<dbReference type="CDD" id="cd02440">
    <property type="entry name" value="AdoMet_MTases"/>
    <property type="match status" value="1"/>
</dbReference>